<protein>
    <submittedName>
        <fullName evidence="2">Uncharacterized protein</fullName>
    </submittedName>
</protein>
<reference evidence="2 3" key="1">
    <citation type="journal article" date="2014" name="PLoS Genet.">
        <title>Phylogenetically driven sequencing of extremely halophilic archaea reveals strategies for static and dynamic osmo-response.</title>
        <authorList>
            <person name="Becker E.A."/>
            <person name="Seitzer P.M."/>
            <person name="Tritt A."/>
            <person name="Larsen D."/>
            <person name="Krusor M."/>
            <person name="Yao A.I."/>
            <person name="Wu D."/>
            <person name="Madern D."/>
            <person name="Eisen J.A."/>
            <person name="Darling A.E."/>
            <person name="Facciotti M.T."/>
        </authorList>
    </citation>
    <scope>NUCLEOTIDE SEQUENCE [LARGE SCALE GENOMIC DNA]</scope>
    <source>
        <strain evidence="3">DSM 18796 / CECT 7217 / JCM 14584 / KCTC 4019 / B3</strain>
    </source>
</reference>
<dbReference type="Proteomes" id="UP000011645">
    <property type="component" value="Unassembled WGS sequence"/>
</dbReference>
<dbReference type="EMBL" id="AOHV01000038">
    <property type="protein sequence ID" value="ELY34961.1"/>
    <property type="molecule type" value="Genomic_DNA"/>
</dbReference>
<comment type="caution">
    <text evidence="2">The sequence shown here is derived from an EMBL/GenBank/DDBJ whole genome shotgun (WGS) entry which is preliminary data.</text>
</comment>
<gene>
    <name evidence="2" type="ORF">C497_14517</name>
</gene>
<evidence type="ECO:0000313" key="2">
    <source>
        <dbReference type="EMBL" id="ELY34961.1"/>
    </source>
</evidence>
<evidence type="ECO:0000313" key="3">
    <source>
        <dbReference type="Proteomes" id="UP000011645"/>
    </source>
</evidence>
<dbReference type="AlphaFoldDB" id="L9VD47"/>
<evidence type="ECO:0000256" key="1">
    <source>
        <dbReference type="SAM" id="MobiDB-lite"/>
    </source>
</evidence>
<accession>L9VD47</accession>
<proteinExistence type="predicted"/>
<keyword evidence="3" id="KW-1185">Reference proteome</keyword>
<feature type="region of interest" description="Disordered" evidence="1">
    <location>
        <begin position="58"/>
        <end position="78"/>
    </location>
</feature>
<organism evidence="2 3">
    <name type="scientific">Halalkalicoccus jeotgali (strain DSM 18796 / CECT 7217 / JCM 14584 / KCTC 4019 / B3)</name>
    <dbReference type="NCBI Taxonomy" id="795797"/>
    <lineage>
        <taxon>Archaea</taxon>
        <taxon>Methanobacteriati</taxon>
        <taxon>Methanobacteriota</taxon>
        <taxon>Stenosarchaea group</taxon>
        <taxon>Halobacteria</taxon>
        <taxon>Halobacteriales</taxon>
        <taxon>Halococcaceae</taxon>
        <taxon>Halalkalicoccus</taxon>
    </lineage>
</organism>
<sequence length="90" mass="9742">MGRAGFVGRPEDLGVVLVAECEEDVYRIHFLNSMIFTIIIKMATTVISTDTFRNAGRSRRLPAGTPIPGSLPDPSGFSNARISFSRSGVL</sequence>
<name>L9VD47_HALJB</name>